<accession>A0A182D1E8</accession>
<dbReference type="KEGG" id="bvr:BVIR_2937"/>
<protein>
    <submittedName>
        <fullName evidence="1">Uncharacterized protein</fullName>
    </submittedName>
</protein>
<sequence>MPARRPGEALRDNLRSITTLHPKPFNGRSCRTSVWPSLLPG</sequence>
<gene>
    <name evidence="1" type="ORF">BV133_1743</name>
</gene>
<proteinExistence type="predicted"/>
<dbReference type="AlphaFoldDB" id="A0A182D1E8"/>
<name>A0A182D1E8_BLAVI</name>
<evidence type="ECO:0000313" key="1">
    <source>
        <dbReference type="EMBL" id="BAR99336.1"/>
    </source>
</evidence>
<organism evidence="1">
    <name type="scientific">Blastochloris viridis</name>
    <name type="common">Rhodopseudomonas viridis</name>
    <dbReference type="NCBI Taxonomy" id="1079"/>
    <lineage>
        <taxon>Bacteria</taxon>
        <taxon>Pseudomonadati</taxon>
        <taxon>Pseudomonadota</taxon>
        <taxon>Alphaproteobacteria</taxon>
        <taxon>Hyphomicrobiales</taxon>
        <taxon>Blastochloridaceae</taxon>
        <taxon>Blastochloris</taxon>
    </lineage>
</organism>
<dbReference type="EMBL" id="AP014854">
    <property type="protein sequence ID" value="BAR99336.1"/>
    <property type="molecule type" value="Genomic_DNA"/>
</dbReference>
<reference evidence="1" key="1">
    <citation type="journal article" date="2015" name="Genome Announc.">
        <title>Complete Genome Sequence of the Bacteriochlorophyll b-Producing Photosynthetic Bacterium Blastochloris viridis.</title>
        <authorList>
            <person name="Tsukatani Y."/>
            <person name="Hirose Y."/>
            <person name="Harada J."/>
            <person name="Misawa N."/>
            <person name="Mori K."/>
            <person name="Inoue K."/>
            <person name="Tamiaki H."/>
        </authorList>
    </citation>
    <scope>NUCLEOTIDE SEQUENCE [LARGE SCALE GENOMIC DNA]</scope>
    <source>
        <strain evidence="1">DSM 133</strain>
    </source>
</reference>